<evidence type="ECO:0000313" key="3">
    <source>
        <dbReference type="Proteomes" id="UP000657918"/>
    </source>
</evidence>
<evidence type="ECO:0000256" key="1">
    <source>
        <dbReference type="SAM" id="Phobius"/>
    </source>
</evidence>
<gene>
    <name evidence="2" type="ORF">SADUNF_Sadunf16G0083900</name>
</gene>
<dbReference type="AlphaFoldDB" id="A0A835J7P4"/>
<dbReference type="Proteomes" id="UP000657918">
    <property type="component" value="Chromosome 16"/>
</dbReference>
<feature type="transmembrane region" description="Helical" evidence="1">
    <location>
        <begin position="12"/>
        <end position="31"/>
    </location>
</feature>
<sequence>MENSMPSKYMTSHNGVWTGIYVPLFIMYLAVDDLVMSTEQLELSQLKEQIEKEKGVAWKGEYGSLKSLGTPIRRFLSFQIGNQGLRTKMYLLQNIRYWN</sequence>
<name>A0A835J7P4_9ROSI</name>
<accession>A0A835J7P4</accession>
<keyword evidence="3" id="KW-1185">Reference proteome</keyword>
<proteinExistence type="predicted"/>
<protein>
    <submittedName>
        <fullName evidence="2">Uncharacterized protein</fullName>
    </submittedName>
</protein>
<organism evidence="2 3">
    <name type="scientific">Salix dunnii</name>
    <dbReference type="NCBI Taxonomy" id="1413687"/>
    <lineage>
        <taxon>Eukaryota</taxon>
        <taxon>Viridiplantae</taxon>
        <taxon>Streptophyta</taxon>
        <taxon>Embryophyta</taxon>
        <taxon>Tracheophyta</taxon>
        <taxon>Spermatophyta</taxon>
        <taxon>Magnoliopsida</taxon>
        <taxon>eudicotyledons</taxon>
        <taxon>Gunneridae</taxon>
        <taxon>Pentapetalae</taxon>
        <taxon>rosids</taxon>
        <taxon>fabids</taxon>
        <taxon>Malpighiales</taxon>
        <taxon>Salicaceae</taxon>
        <taxon>Saliceae</taxon>
        <taxon>Salix</taxon>
    </lineage>
</organism>
<keyword evidence="1" id="KW-0812">Transmembrane</keyword>
<reference evidence="2 3" key="1">
    <citation type="submission" date="2020-10" db="EMBL/GenBank/DDBJ databases">
        <title>Plant Genome Project.</title>
        <authorList>
            <person name="Zhang R.-G."/>
        </authorList>
    </citation>
    <scope>NUCLEOTIDE SEQUENCE [LARGE SCALE GENOMIC DNA]</scope>
    <source>
        <strain evidence="2">FAFU-HL-1</strain>
        <tissue evidence="2">Leaf</tissue>
    </source>
</reference>
<evidence type="ECO:0000313" key="2">
    <source>
        <dbReference type="EMBL" id="KAF9665070.1"/>
    </source>
</evidence>
<dbReference type="EMBL" id="JADGMS010000016">
    <property type="protein sequence ID" value="KAF9665070.1"/>
    <property type="molecule type" value="Genomic_DNA"/>
</dbReference>
<keyword evidence="1" id="KW-0472">Membrane</keyword>
<keyword evidence="1" id="KW-1133">Transmembrane helix</keyword>
<comment type="caution">
    <text evidence="2">The sequence shown here is derived from an EMBL/GenBank/DDBJ whole genome shotgun (WGS) entry which is preliminary data.</text>
</comment>